<proteinExistence type="predicted"/>
<dbReference type="Proteomes" id="UP000069773">
    <property type="component" value="Unassembled WGS sequence"/>
</dbReference>
<dbReference type="EMBL" id="BCTA01000047">
    <property type="protein sequence ID" value="GAT10561.1"/>
    <property type="molecule type" value="Genomic_DNA"/>
</dbReference>
<accession>A0ABQ0KLV4</accession>
<name>A0ABQ0KLV4_MYCNV</name>
<evidence type="ECO:0000313" key="2">
    <source>
        <dbReference type="Proteomes" id="UP000069773"/>
    </source>
</evidence>
<comment type="caution">
    <text evidence="1">The sequence shown here is derived from an EMBL/GenBank/DDBJ whole genome shotgun (WGS) entry which is preliminary data.</text>
</comment>
<organism evidence="1 2">
    <name type="scientific">Mycolicibacterium novocastrense</name>
    <name type="common">Mycobacterium novocastrense</name>
    <dbReference type="NCBI Taxonomy" id="59813"/>
    <lineage>
        <taxon>Bacteria</taxon>
        <taxon>Bacillati</taxon>
        <taxon>Actinomycetota</taxon>
        <taxon>Actinomycetes</taxon>
        <taxon>Mycobacteriales</taxon>
        <taxon>Mycobacteriaceae</taxon>
        <taxon>Mycolicibacterium</taxon>
    </lineage>
</organism>
<evidence type="ECO:0000313" key="1">
    <source>
        <dbReference type="EMBL" id="GAT10561.1"/>
    </source>
</evidence>
<gene>
    <name evidence="1" type="ORF">RMCN_3694</name>
</gene>
<protein>
    <submittedName>
        <fullName evidence="1">Uncharacterized protein</fullName>
    </submittedName>
</protein>
<keyword evidence="2" id="KW-1185">Reference proteome</keyword>
<sequence>MRLHILEMRREVLGGVGGVFWHGQPLASNWVRSKLRTIREPPPSQAVYAQHLGVAVITLVRDVTATAAAQVPTTAAAPSAAIGHASQITVAPGGTAP</sequence>
<reference evidence="1 2" key="1">
    <citation type="journal article" date="2016" name="Genome Announc.">
        <title>Draft Genome Sequences of Five Rapidly Growing Mycobacterium Species, M. thermoresistibile, M. fortuitum subsp. acetamidolyticum, M. canariasense, M. brisbanense, and M. novocastrense.</title>
        <authorList>
            <person name="Katahira K."/>
            <person name="Ogura Y."/>
            <person name="Gotoh Y."/>
            <person name="Hayashi T."/>
        </authorList>
    </citation>
    <scope>NUCLEOTIDE SEQUENCE [LARGE SCALE GENOMIC DNA]</scope>
    <source>
        <strain evidence="1 2">JCM18114</strain>
    </source>
</reference>